<dbReference type="OrthoDB" id="2752433at2759"/>
<dbReference type="KEGG" id="pco:PHACADRAFT_46386"/>
<sequence length="74" mass="8131">QGHSKQIVTLSFSSNGAALVSESNNKTAIVWDVKRGYILQHLTEHCSLVDNTIYSPDGTLIATSDLKKSVKIWD</sequence>
<dbReference type="SMART" id="SM00320">
    <property type="entry name" value="WD40"/>
    <property type="match status" value="2"/>
</dbReference>
<reference evidence="3 4" key="1">
    <citation type="journal article" date="2012" name="BMC Genomics">
        <title>Comparative genomics of the white-rot fungi, Phanerochaete carnosa and P. chrysosporium, to elucidate the genetic basis of the distinct wood types they colonize.</title>
        <authorList>
            <person name="Suzuki H."/>
            <person name="MacDonald J."/>
            <person name="Syed K."/>
            <person name="Salamov A."/>
            <person name="Hori C."/>
            <person name="Aerts A."/>
            <person name="Henrissat B."/>
            <person name="Wiebenga A."/>
            <person name="vanKuyk P.A."/>
            <person name="Barry K."/>
            <person name="Lindquist E."/>
            <person name="LaButti K."/>
            <person name="Lapidus A."/>
            <person name="Lucas S."/>
            <person name="Coutinho P."/>
            <person name="Gong Y."/>
            <person name="Samejima M."/>
            <person name="Mahadevan R."/>
            <person name="Abou-Zaid M."/>
            <person name="de Vries R.P."/>
            <person name="Igarashi K."/>
            <person name="Yadav J.S."/>
            <person name="Grigoriev I.V."/>
            <person name="Master E.R."/>
        </authorList>
    </citation>
    <scope>NUCLEOTIDE SEQUENCE [LARGE SCALE GENOMIC DNA]</scope>
    <source>
        <strain evidence="3 4">HHB-10118-sp</strain>
    </source>
</reference>
<dbReference type="GeneID" id="18919892"/>
<dbReference type="PANTHER" id="PTHR15622">
    <property type="entry name" value="WD40 REPEAT PROTEIN"/>
    <property type="match status" value="1"/>
</dbReference>
<keyword evidence="4" id="KW-1185">Reference proteome</keyword>
<keyword evidence="1" id="KW-0833">Ubl conjugation pathway</keyword>
<evidence type="ECO:0000313" key="4">
    <source>
        <dbReference type="Proteomes" id="UP000008370"/>
    </source>
</evidence>
<dbReference type="EMBL" id="JH930469">
    <property type="protein sequence ID" value="EKM58775.1"/>
    <property type="molecule type" value="Genomic_DNA"/>
</dbReference>
<feature type="non-terminal residue" evidence="3">
    <location>
        <position position="1"/>
    </location>
</feature>
<dbReference type="InterPro" id="IPR001680">
    <property type="entry name" value="WD40_rpt"/>
</dbReference>
<name>K5WHH1_PHACS</name>
<dbReference type="Proteomes" id="UP000008370">
    <property type="component" value="Unassembled WGS sequence"/>
</dbReference>
<gene>
    <name evidence="3" type="ORF">PHACADRAFT_46386</name>
</gene>
<proteinExistence type="predicted"/>
<keyword evidence="2" id="KW-0853">WD repeat</keyword>
<feature type="non-terminal residue" evidence="3">
    <location>
        <position position="74"/>
    </location>
</feature>
<protein>
    <submittedName>
        <fullName evidence="3">Uncharacterized protein</fullName>
    </submittedName>
</protein>
<feature type="repeat" description="WD" evidence="2">
    <location>
        <begin position="42"/>
        <end position="74"/>
    </location>
</feature>
<dbReference type="GO" id="GO:0000209">
    <property type="term" value="P:protein polyubiquitination"/>
    <property type="evidence" value="ECO:0007669"/>
    <property type="project" value="TreeGrafter"/>
</dbReference>
<dbReference type="InterPro" id="IPR051983">
    <property type="entry name" value="WSB_SOCS-box_domain"/>
</dbReference>
<dbReference type="Pfam" id="PF00400">
    <property type="entry name" value="WD40"/>
    <property type="match status" value="2"/>
</dbReference>
<dbReference type="PROSITE" id="PS50082">
    <property type="entry name" value="WD_REPEATS_2"/>
    <property type="match status" value="2"/>
</dbReference>
<dbReference type="HOGENOM" id="CLU_000288_57_30_1"/>
<dbReference type="Gene3D" id="2.130.10.10">
    <property type="entry name" value="YVTN repeat-like/Quinoprotein amine dehydrogenase"/>
    <property type="match status" value="1"/>
</dbReference>
<dbReference type="InParanoid" id="K5WHH1"/>
<dbReference type="InterPro" id="IPR036322">
    <property type="entry name" value="WD40_repeat_dom_sf"/>
</dbReference>
<evidence type="ECO:0000256" key="2">
    <source>
        <dbReference type="PROSITE-ProRule" id="PRU00221"/>
    </source>
</evidence>
<dbReference type="SUPFAM" id="SSF50978">
    <property type="entry name" value="WD40 repeat-like"/>
    <property type="match status" value="1"/>
</dbReference>
<dbReference type="PANTHER" id="PTHR15622:SF2">
    <property type="entry name" value="U4_U6 SMALL NUCLEAR RIBONUCLEOPROTEIN PRP4"/>
    <property type="match status" value="1"/>
</dbReference>
<accession>K5WHH1</accession>
<evidence type="ECO:0000313" key="3">
    <source>
        <dbReference type="EMBL" id="EKM58775.1"/>
    </source>
</evidence>
<dbReference type="InterPro" id="IPR015943">
    <property type="entry name" value="WD40/YVTN_repeat-like_dom_sf"/>
</dbReference>
<organism evidence="3 4">
    <name type="scientific">Phanerochaete carnosa (strain HHB-10118-sp)</name>
    <name type="common">White-rot fungus</name>
    <name type="synonym">Peniophora carnosa</name>
    <dbReference type="NCBI Taxonomy" id="650164"/>
    <lineage>
        <taxon>Eukaryota</taxon>
        <taxon>Fungi</taxon>
        <taxon>Dikarya</taxon>
        <taxon>Basidiomycota</taxon>
        <taxon>Agaricomycotina</taxon>
        <taxon>Agaricomycetes</taxon>
        <taxon>Polyporales</taxon>
        <taxon>Phanerochaetaceae</taxon>
        <taxon>Phanerochaete</taxon>
    </lineage>
</organism>
<feature type="repeat" description="WD" evidence="2">
    <location>
        <begin position="1"/>
        <end position="41"/>
    </location>
</feature>
<dbReference type="AlphaFoldDB" id="K5WHH1"/>
<dbReference type="RefSeq" id="XP_007391325.1">
    <property type="nucleotide sequence ID" value="XM_007391263.1"/>
</dbReference>
<dbReference type="STRING" id="650164.K5WHH1"/>
<dbReference type="PROSITE" id="PS50294">
    <property type="entry name" value="WD_REPEATS_REGION"/>
    <property type="match status" value="2"/>
</dbReference>
<evidence type="ECO:0000256" key="1">
    <source>
        <dbReference type="ARBA" id="ARBA00022786"/>
    </source>
</evidence>